<dbReference type="Pfam" id="PF17200">
    <property type="entry name" value="sCache_2"/>
    <property type="match status" value="1"/>
</dbReference>
<dbReference type="PANTHER" id="PTHR32089:SF112">
    <property type="entry name" value="LYSOZYME-LIKE PROTEIN-RELATED"/>
    <property type="match status" value="1"/>
</dbReference>
<dbReference type="Proteomes" id="UP000321192">
    <property type="component" value="Unassembled WGS sequence"/>
</dbReference>
<dbReference type="Pfam" id="PF00015">
    <property type="entry name" value="MCPsignal"/>
    <property type="match status" value="1"/>
</dbReference>
<evidence type="ECO:0000259" key="10">
    <source>
        <dbReference type="PROSITE" id="PS50111"/>
    </source>
</evidence>
<dbReference type="RefSeq" id="WP_012584996.1">
    <property type="nucleotide sequence ID" value="NC_011662.2"/>
</dbReference>
<dbReference type="SUPFAM" id="SSF58104">
    <property type="entry name" value="Methyl-accepting chemotaxis protein (MCP) signaling domain"/>
    <property type="match status" value="1"/>
</dbReference>
<dbReference type="eggNOG" id="COG0840">
    <property type="taxonomic scope" value="Bacteria"/>
</dbReference>
<dbReference type="Gene3D" id="1.10.287.950">
    <property type="entry name" value="Methyl-accepting chemotaxis protein"/>
    <property type="match status" value="1"/>
</dbReference>
<evidence type="ECO:0000256" key="5">
    <source>
        <dbReference type="ARBA" id="ARBA00023136"/>
    </source>
</evidence>
<evidence type="ECO:0000256" key="6">
    <source>
        <dbReference type="ARBA" id="ARBA00023224"/>
    </source>
</evidence>
<name>C4ZNG7_THASP</name>
<evidence type="ECO:0000256" key="4">
    <source>
        <dbReference type="ARBA" id="ARBA00022989"/>
    </source>
</evidence>
<comment type="similarity">
    <text evidence="7">Belongs to the methyl-accepting chemotaxis (MCP) protein family.</text>
</comment>
<reference evidence="13" key="1">
    <citation type="submission" date="2009-05" db="EMBL/GenBank/DDBJ databases">
        <title>Complete sequence of chromosome of Thauera sp. MZ1T.</title>
        <authorList>
            <consortium name="US DOE Joint Genome Institute"/>
            <person name="Lucas S."/>
            <person name="Copeland A."/>
            <person name="Lapidus A."/>
            <person name="Glavina del Rio T."/>
            <person name="Dalin E."/>
            <person name="Tice H."/>
            <person name="Bruce D."/>
            <person name="Goodwin L."/>
            <person name="Pitluck S."/>
            <person name="Sims D."/>
            <person name="Brettin T."/>
            <person name="Detter J.C."/>
            <person name="Han C."/>
            <person name="Larimer F."/>
            <person name="Land M."/>
            <person name="Hauser L."/>
            <person name="Kyrpides N."/>
            <person name="Mikhailova N."/>
            <person name="Sayler G.S."/>
        </authorList>
    </citation>
    <scope>NUCLEOTIDE SEQUENCE [LARGE SCALE GENOMIC DNA]</scope>
    <source>
        <strain evidence="13">MZ1T</strain>
    </source>
</reference>
<feature type="transmembrane region" description="Helical" evidence="9">
    <location>
        <begin position="12"/>
        <end position="32"/>
    </location>
</feature>
<dbReference type="KEGG" id="tmz:Tmz1t_1371"/>
<keyword evidence="4 9" id="KW-1133">Transmembrane helix</keyword>
<dbReference type="HOGENOM" id="CLU_000445_107_21_4"/>
<keyword evidence="5 9" id="KW-0472">Membrane</keyword>
<feature type="transmembrane region" description="Helical" evidence="9">
    <location>
        <begin position="193"/>
        <end position="212"/>
    </location>
</feature>
<dbReference type="GO" id="GO:0007165">
    <property type="term" value="P:signal transduction"/>
    <property type="evidence" value="ECO:0007669"/>
    <property type="project" value="UniProtKB-KW"/>
</dbReference>
<dbReference type="Proteomes" id="UP000002186">
    <property type="component" value="Chromosome"/>
</dbReference>
<reference evidence="12 14" key="3">
    <citation type="submission" date="2018-09" db="EMBL/GenBank/DDBJ databases">
        <title>Metagenome Assembled Genomes from an Advanced Water Purification Facility.</title>
        <authorList>
            <person name="Stamps B.W."/>
            <person name="Spear J.R."/>
        </authorList>
    </citation>
    <scope>NUCLEOTIDE SEQUENCE [LARGE SCALE GENOMIC DNA]</scope>
    <source>
        <strain evidence="12">Bin_27_1</strain>
    </source>
</reference>
<dbReference type="InterPro" id="IPR004090">
    <property type="entry name" value="Chemotax_Me-accpt_rcpt"/>
</dbReference>
<dbReference type="PROSITE" id="PS50111">
    <property type="entry name" value="CHEMOTAXIS_TRANSDUC_2"/>
    <property type="match status" value="1"/>
</dbReference>
<dbReference type="STRING" id="85643.Tmz1t_1371"/>
<dbReference type="FunFam" id="1.10.287.950:FF:000001">
    <property type="entry name" value="Methyl-accepting chemotaxis sensory transducer"/>
    <property type="match status" value="1"/>
</dbReference>
<dbReference type="CDD" id="cd11386">
    <property type="entry name" value="MCP_signal"/>
    <property type="match status" value="1"/>
</dbReference>
<feature type="domain" description="Methyl-accepting transducer" evidence="10">
    <location>
        <begin position="272"/>
        <end position="508"/>
    </location>
</feature>
<protein>
    <submittedName>
        <fullName evidence="12">Methyl-accepting chemotaxis protein</fullName>
    </submittedName>
    <submittedName>
        <fullName evidence="11">Methyl-accepting chemotaxis sensory transducer with Cache sensor</fullName>
    </submittedName>
</protein>
<organism evidence="11 13">
    <name type="scientific">Thauera aminoaromatica</name>
    <dbReference type="NCBI Taxonomy" id="164330"/>
    <lineage>
        <taxon>Bacteria</taxon>
        <taxon>Pseudomonadati</taxon>
        <taxon>Pseudomonadota</taxon>
        <taxon>Betaproteobacteria</taxon>
        <taxon>Rhodocyclales</taxon>
        <taxon>Zoogloeaceae</taxon>
        <taxon>Thauera</taxon>
    </lineage>
</organism>
<dbReference type="PRINTS" id="PR00260">
    <property type="entry name" value="CHEMTRNSDUCR"/>
</dbReference>
<evidence type="ECO:0000256" key="9">
    <source>
        <dbReference type="SAM" id="Phobius"/>
    </source>
</evidence>
<dbReference type="GO" id="GO:0005886">
    <property type="term" value="C:plasma membrane"/>
    <property type="evidence" value="ECO:0007669"/>
    <property type="project" value="UniProtKB-SubCell"/>
</dbReference>
<evidence type="ECO:0000313" key="11">
    <source>
        <dbReference type="EMBL" id="ACK54130.1"/>
    </source>
</evidence>
<dbReference type="OrthoDB" id="8555762at2"/>
<keyword evidence="2" id="KW-1003">Cell membrane</keyword>
<sequence length="544" mass="57213">MRFESLTVARRLALMLLVALAGMVLLALAALYENRDDMREGYARNVRSQIELATGVLAHFHALEQAGVLDREAAQKAAKDTLRGLRYQNNEYFFVLDLELNMLMHPLRPALEGKLADLKDSAGKHFVREMVTLARAQGQGFVDYTWPRSGVATDPAQPKLSYVKAFPSWGWVVGSGVYVDDIDAAFNDAALRFGALVAVVLVLLGLIGVWVIRGVTGALGGEPAYAGAIMKRAAAGDLAVDVEQRGRGDSLLGNLSNMLAQLRAMIGAIGGSASRLGASAREIHAVSRSVSEASVSQTGATASIAAAIEEMTVSIEQISDSARLAEQHSSTAAGLADEGAGKAERAAREMQAIAARVGDAAQKIQQLVARADEVGTIANVIKEIAGQTNLLALNAAIEAARAGEQGRGFAVVADEVRGLAERTAVATVQIEKVIEGIQNETRATVGAMAEVSSQVDGGVALVGDATDSLHRIRSTAGEALERIREVAYATGEQSSASTEIARQVQTITEMADGTSGSMHSVVVAAEQLQGLAAELDALVGRFRC</sequence>
<evidence type="ECO:0000256" key="1">
    <source>
        <dbReference type="ARBA" id="ARBA00004651"/>
    </source>
</evidence>
<keyword evidence="3 9" id="KW-0812">Transmembrane</keyword>
<evidence type="ECO:0000256" key="7">
    <source>
        <dbReference type="ARBA" id="ARBA00029447"/>
    </source>
</evidence>
<reference evidence="11 13" key="2">
    <citation type="journal article" date="2012" name="Stand. Genomic Sci.">
        <title>Complete genome sequence of Thauera aminoaromatica strain MZ1T.</title>
        <authorList>
            <person name="Jiang K."/>
            <person name="Sanseverino J."/>
            <person name="Chauhan A."/>
            <person name="Lucas S."/>
            <person name="Copeland A."/>
            <person name="Lapidus A."/>
            <person name="Del Rio T.G."/>
            <person name="Dalin E."/>
            <person name="Tice H."/>
            <person name="Bruce D."/>
            <person name="Goodwin L."/>
            <person name="Pitluck S."/>
            <person name="Sims D."/>
            <person name="Brettin T."/>
            <person name="Detter J.C."/>
            <person name="Han C."/>
            <person name="Chang Y.J."/>
            <person name="Larimer F."/>
            <person name="Land M."/>
            <person name="Hauser L."/>
            <person name="Kyrpides N.C."/>
            <person name="Mikhailova N."/>
            <person name="Moser S."/>
            <person name="Jegier P."/>
            <person name="Close D."/>
            <person name="Debruyn J.M."/>
            <person name="Wang Y."/>
            <person name="Layton A.C."/>
            <person name="Allen M.S."/>
            <person name="Sayler G.S."/>
        </authorList>
    </citation>
    <scope>NUCLEOTIDE SEQUENCE [LARGE SCALE GENOMIC DNA]</scope>
    <source>
        <strain evidence="11 13">MZ1T</strain>
    </source>
</reference>
<dbReference type="PANTHER" id="PTHR32089">
    <property type="entry name" value="METHYL-ACCEPTING CHEMOTAXIS PROTEIN MCPB"/>
    <property type="match status" value="1"/>
</dbReference>
<dbReference type="InterPro" id="IPR033480">
    <property type="entry name" value="sCache_2"/>
</dbReference>
<dbReference type="AlphaFoldDB" id="C4ZNG7"/>
<proteinExistence type="inferred from homology"/>
<keyword evidence="13" id="KW-1185">Reference proteome</keyword>
<gene>
    <name evidence="11" type="ordered locus">Tmz1t_1371</name>
    <name evidence="12" type="ORF">E6Q80_16460</name>
</gene>
<evidence type="ECO:0000256" key="2">
    <source>
        <dbReference type="ARBA" id="ARBA00022475"/>
    </source>
</evidence>
<keyword evidence="6 8" id="KW-0807">Transducer</keyword>
<dbReference type="SMART" id="SM01049">
    <property type="entry name" value="Cache_2"/>
    <property type="match status" value="1"/>
</dbReference>
<dbReference type="SMART" id="SM00283">
    <property type="entry name" value="MA"/>
    <property type="match status" value="1"/>
</dbReference>
<dbReference type="EMBL" id="SSFD01000261">
    <property type="protein sequence ID" value="TXH81898.1"/>
    <property type="molecule type" value="Genomic_DNA"/>
</dbReference>
<evidence type="ECO:0000256" key="8">
    <source>
        <dbReference type="PROSITE-ProRule" id="PRU00284"/>
    </source>
</evidence>
<dbReference type="Gene3D" id="3.30.450.20">
    <property type="entry name" value="PAS domain"/>
    <property type="match status" value="1"/>
</dbReference>
<dbReference type="InterPro" id="IPR004089">
    <property type="entry name" value="MCPsignal_dom"/>
</dbReference>
<evidence type="ECO:0000313" key="14">
    <source>
        <dbReference type="Proteomes" id="UP000321192"/>
    </source>
</evidence>
<evidence type="ECO:0000313" key="12">
    <source>
        <dbReference type="EMBL" id="TXH81898.1"/>
    </source>
</evidence>
<accession>A0A5C7SDC7</accession>
<dbReference type="EMBL" id="CP001281">
    <property type="protein sequence ID" value="ACK54130.1"/>
    <property type="molecule type" value="Genomic_DNA"/>
</dbReference>
<accession>C4ZNG7</accession>
<dbReference type="GO" id="GO:0004888">
    <property type="term" value="F:transmembrane signaling receptor activity"/>
    <property type="evidence" value="ECO:0007669"/>
    <property type="project" value="InterPro"/>
</dbReference>
<evidence type="ECO:0000313" key="13">
    <source>
        <dbReference type="Proteomes" id="UP000002186"/>
    </source>
</evidence>
<comment type="subcellular location">
    <subcellularLocation>
        <location evidence="1">Cell membrane</location>
        <topology evidence="1">Multi-pass membrane protein</topology>
    </subcellularLocation>
</comment>
<dbReference type="GO" id="GO:0006935">
    <property type="term" value="P:chemotaxis"/>
    <property type="evidence" value="ECO:0007669"/>
    <property type="project" value="InterPro"/>
</dbReference>
<evidence type="ECO:0000256" key="3">
    <source>
        <dbReference type="ARBA" id="ARBA00022692"/>
    </source>
</evidence>